<dbReference type="PROSITE" id="PS50059">
    <property type="entry name" value="FKBP_PPIASE"/>
    <property type="match status" value="1"/>
</dbReference>
<evidence type="ECO:0000256" key="6">
    <source>
        <dbReference type="ARBA" id="ARBA00023186"/>
    </source>
</evidence>
<dbReference type="PANTHER" id="PTHR47861">
    <property type="entry name" value="FKBP-TYPE PEPTIDYL-PROLYL CIS-TRANS ISOMERASE SLYD"/>
    <property type="match status" value="1"/>
</dbReference>
<dbReference type="OrthoDB" id="5292936at2"/>
<evidence type="ECO:0000256" key="2">
    <source>
        <dbReference type="ARBA" id="ARBA00004496"/>
    </source>
</evidence>
<accession>A0A150WRL8</accession>
<keyword evidence="6" id="KW-0143">Chaperone</keyword>
<evidence type="ECO:0000256" key="8">
    <source>
        <dbReference type="ARBA" id="ARBA00037071"/>
    </source>
</evidence>
<comment type="subcellular location">
    <subcellularLocation>
        <location evidence="2">Cytoplasm</location>
    </subcellularLocation>
</comment>
<dbReference type="InterPro" id="IPR001179">
    <property type="entry name" value="PPIase_FKBP_dom"/>
</dbReference>
<dbReference type="AlphaFoldDB" id="A0A150WRL8"/>
<evidence type="ECO:0000256" key="3">
    <source>
        <dbReference type="ARBA" id="ARBA00006577"/>
    </source>
</evidence>
<comment type="similarity">
    <text evidence="3 10">Belongs to the FKBP-type PPIase family.</text>
</comment>
<dbReference type="EMBL" id="LUKE01000001">
    <property type="protein sequence ID" value="KYG67008.1"/>
    <property type="molecule type" value="Genomic_DNA"/>
</dbReference>
<comment type="caution">
    <text evidence="12">The sequence shown here is derived from an EMBL/GenBank/DDBJ whole genome shotgun (WGS) entry which is preliminary data.</text>
</comment>
<reference evidence="12 13" key="1">
    <citation type="submission" date="2016-03" db="EMBL/GenBank/DDBJ databases">
        <authorList>
            <person name="Ploux O."/>
        </authorList>
    </citation>
    <scope>NUCLEOTIDE SEQUENCE [LARGE SCALE GENOMIC DNA]</scope>
    <source>
        <strain evidence="12 13">R0</strain>
    </source>
</reference>
<dbReference type="Gene3D" id="3.10.50.40">
    <property type="match status" value="1"/>
</dbReference>
<gene>
    <name evidence="12" type="ORF">AZI86_08295</name>
</gene>
<dbReference type="GO" id="GO:0003755">
    <property type="term" value="F:peptidyl-prolyl cis-trans isomerase activity"/>
    <property type="evidence" value="ECO:0007669"/>
    <property type="project" value="UniProtKB-UniRule"/>
</dbReference>
<evidence type="ECO:0000259" key="11">
    <source>
        <dbReference type="PROSITE" id="PS50059"/>
    </source>
</evidence>
<evidence type="ECO:0000256" key="1">
    <source>
        <dbReference type="ARBA" id="ARBA00000971"/>
    </source>
</evidence>
<proteinExistence type="inferred from homology"/>
<evidence type="ECO:0000256" key="9">
    <source>
        <dbReference type="PROSITE-ProRule" id="PRU00277"/>
    </source>
</evidence>
<comment type="function">
    <text evidence="8">Also involved in hydrogenase metallocenter assembly, probably by participating in the nickel insertion step. This function in hydrogenase biosynthesis requires chaperone activity and the presence of the metal-binding domain, but not PPIase activity.</text>
</comment>
<dbReference type="SUPFAM" id="SSF54534">
    <property type="entry name" value="FKBP-like"/>
    <property type="match status" value="1"/>
</dbReference>
<dbReference type="GO" id="GO:0042026">
    <property type="term" value="P:protein refolding"/>
    <property type="evidence" value="ECO:0007669"/>
    <property type="project" value="UniProtKB-ARBA"/>
</dbReference>
<dbReference type="Proteomes" id="UP000075320">
    <property type="component" value="Unassembled WGS sequence"/>
</dbReference>
<evidence type="ECO:0000256" key="7">
    <source>
        <dbReference type="ARBA" id="ARBA00023235"/>
    </source>
</evidence>
<organism evidence="12 13">
    <name type="scientific">Bdellovibrio bacteriovorus</name>
    <dbReference type="NCBI Taxonomy" id="959"/>
    <lineage>
        <taxon>Bacteria</taxon>
        <taxon>Pseudomonadati</taxon>
        <taxon>Bdellovibrionota</taxon>
        <taxon>Bdellovibrionia</taxon>
        <taxon>Bdellovibrionales</taxon>
        <taxon>Pseudobdellovibrionaceae</taxon>
        <taxon>Bdellovibrio</taxon>
    </lineage>
</organism>
<protein>
    <recommendedName>
        <fullName evidence="10">Peptidyl-prolyl cis-trans isomerase</fullName>
        <ecNumber evidence="10">5.2.1.8</ecNumber>
    </recommendedName>
</protein>
<sequence>MKRVLAFNYVLKGPDGTVLDASERGQPLPFLEGTGQIIPKLEDEIKDLKEGDKKIVKIKAADAYGEVKDNMFMEVPKEELAHLPQLDIGAHLRLELPQGAHIVKVSKISDTHVTLDGNHPLAGQDLEFDIEMVLIREATTDEVLHGHPHGLHGNAGHGH</sequence>
<keyword evidence="7 9" id="KW-0413">Isomerase</keyword>
<keyword evidence="5 9" id="KW-0697">Rotamase</keyword>
<evidence type="ECO:0000313" key="13">
    <source>
        <dbReference type="Proteomes" id="UP000075320"/>
    </source>
</evidence>
<evidence type="ECO:0000256" key="10">
    <source>
        <dbReference type="RuleBase" id="RU003915"/>
    </source>
</evidence>
<evidence type="ECO:0000256" key="4">
    <source>
        <dbReference type="ARBA" id="ARBA00022490"/>
    </source>
</evidence>
<keyword evidence="13" id="KW-1185">Reference proteome</keyword>
<dbReference type="GO" id="GO:0005737">
    <property type="term" value="C:cytoplasm"/>
    <property type="evidence" value="ECO:0007669"/>
    <property type="project" value="UniProtKB-SubCell"/>
</dbReference>
<comment type="catalytic activity">
    <reaction evidence="1 9 10">
        <text>[protein]-peptidylproline (omega=180) = [protein]-peptidylproline (omega=0)</text>
        <dbReference type="Rhea" id="RHEA:16237"/>
        <dbReference type="Rhea" id="RHEA-COMP:10747"/>
        <dbReference type="Rhea" id="RHEA-COMP:10748"/>
        <dbReference type="ChEBI" id="CHEBI:83833"/>
        <dbReference type="ChEBI" id="CHEBI:83834"/>
        <dbReference type="EC" id="5.2.1.8"/>
    </reaction>
</comment>
<dbReference type="Pfam" id="PF00254">
    <property type="entry name" value="FKBP_C"/>
    <property type="match status" value="1"/>
</dbReference>
<dbReference type="EC" id="5.2.1.8" evidence="10"/>
<dbReference type="PANTHER" id="PTHR47861:SF3">
    <property type="entry name" value="FKBP-TYPE PEPTIDYL-PROLYL CIS-TRANS ISOMERASE SLYD"/>
    <property type="match status" value="1"/>
</dbReference>
<evidence type="ECO:0000256" key="5">
    <source>
        <dbReference type="ARBA" id="ARBA00023110"/>
    </source>
</evidence>
<evidence type="ECO:0000313" key="12">
    <source>
        <dbReference type="EMBL" id="KYG67008.1"/>
    </source>
</evidence>
<dbReference type="InterPro" id="IPR046357">
    <property type="entry name" value="PPIase_dom_sf"/>
</dbReference>
<keyword evidence="4" id="KW-0963">Cytoplasm</keyword>
<dbReference type="RefSeq" id="WP_061834585.1">
    <property type="nucleotide sequence ID" value="NZ_LUKE01000001.1"/>
</dbReference>
<feature type="domain" description="PPIase FKBP-type" evidence="11">
    <location>
        <begin position="2"/>
        <end position="76"/>
    </location>
</feature>
<name>A0A150WRL8_BDEBC</name>